<evidence type="ECO:0000256" key="6">
    <source>
        <dbReference type="RuleBase" id="RU361277"/>
    </source>
</evidence>
<keyword evidence="3 6" id="KW-0479">Metal-binding</keyword>
<dbReference type="OrthoDB" id="3941538at2759"/>
<reference evidence="9" key="1">
    <citation type="submission" date="2014-12" db="EMBL/GenBank/DDBJ databases">
        <title>Genome Sequence of Valsa Canker Pathogens Uncovers a Specific Adaption of Colonization on Woody Bark.</title>
        <authorList>
            <person name="Yin Z."/>
            <person name="Liu H."/>
            <person name="Gao X."/>
            <person name="Li Z."/>
            <person name="Song N."/>
            <person name="Ke X."/>
            <person name="Dai Q."/>
            <person name="Wu Y."/>
            <person name="Sun Y."/>
            <person name="Xu J.-R."/>
            <person name="Kang Z.K."/>
            <person name="Wang L."/>
            <person name="Huang L."/>
        </authorList>
    </citation>
    <scope>NUCLEOTIDE SEQUENCE [LARGE SCALE GENOMIC DNA]</scope>
    <source>
        <strain evidence="9">SXYL134</strain>
    </source>
</reference>
<dbReference type="AlphaFoldDB" id="A0A194VAK5"/>
<feature type="domain" description="Enoyl reductase (ER)" evidence="7">
    <location>
        <begin position="8"/>
        <end position="352"/>
    </location>
</feature>
<dbReference type="Gene3D" id="3.90.180.10">
    <property type="entry name" value="Medium-chain alcohol dehydrogenases, catalytic domain"/>
    <property type="match status" value="1"/>
</dbReference>
<dbReference type="GO" id="GO:0005737">
    <property type="term" value="C:cytoplasm"/>
    <property type="evidence" value="ECO:0007669"/>
    <property type="project" value="TreeGrafter"/>
</dbReference>
<dbReference type="SUPFAM" id="SSF51735">
    <property type="entry name" value="NAD(P)-binding Rossmann-fold domains"/>
    <property type="match status" value="1"/>
</dbReference>
<dbReference type="InterPro" id="IPR020843">
    <property type="entry name" value="ER"/>
</dbReference>
<dbReference type="InterPro" id="IPR013149">
    <property type="entry name" value="ADH-like_C"/>
</dbReference>
<dbReference type="InterPro" id="IPR002328">
    <property type="entry name" value="ADH_Zn_CS"/>
</dbReference>
<dbReference type="SUPFAM" id="SSF50129">
    <property type="entry name" value="GroES-like"/>
    <property type="match status" value="1"/>
</dbReference>
<dbReference type="GO" id="GO:0034079">
    <property type="term" value="P:butanediol biosynthetic process"/>
    <property type="evidence" value="ECO:0007669"/>
    <property type="project" value="TreeGrafter"/>
</dbReference>
<dbReference type="Proteomes" id="UP000078576">
    <property type="component" value="Unassembled WGS sequence"/>
</dbReference>
<evidence type="ECO:0000259" key="7">
    <source>
        <dbReference type="SMART" id="SM00829"/>
    </source>
</evidence>
<proteinExistence type="inferred from homology"/>
<evidence type="ECO:0000256" key="5">
    <source>
        <dbReference type="ARBA" id="ARBA00023002"/>
    </source>
</evidence>
<dbReference type="CDD" id="cd08233">
    <property type="entry name" value="butanediol_DH_like"/>
    <property type="match status" value="1"/>
</dbReference>
<evidence type="ECO:0000256" key="2">
    <source>
        <dbReference type="ARBA" id="ARBA00008072"/>
    </source>
</evidence>
<organism evidence="8 9">
    <name type="scientific">Cytospora mali</name>
    <name type="common">Apple Valsa canker fungus</name>
    <name type="synonym">Valsa mali</name>
    <dbReference type="NCBI Taxonomy" id="578113"/>
    <lineage>
        <taxon>Eukaryota</taxon>
        <taxon>Fungi</taxon>
        <taxon>Dikarya</taxon>
        <taxon>Ascomycota</taxon>
        <taxon>Pezizomycotina</taxon>
        <taxon>Sordariomycetes</taxon>
        <taxon>Sordariomycetidae</taxon>
        <taxon>Diaporthales</taxon>
        <taxon>Cytosporaceae</taxon>
        <taxon>Cytospora</taxon>
    </lineage>
</organism>
<accession>A0A194VAK5</accession>
<dbReference type="SMART" id="SM00829">
    <property type="entry name" value="PKS_ER"/>
    <property type="match status" value="1"/>
</dbReference>
<evidence type="ECO:0000256" key="1">
    <source>
        <dbReference type="ARBA" id="ARBA00001947"/>
    </source>
</evidence>
<comment type="cofactor">
    <cofactor evidence="1 6">
        <name>Zn(2+)</name>
        <dbReference type="ChEBI" id="CHEBI:29105"/>
    </cofactor>
</comment>
<dbReference type="InterPro" id="IPR013154">
    <property type="entry name" value="ADH-like_N"/>
</dbReference>
<dbReference type="GO" id="GO:0000721">
    <property type="term" value="F:(R,R)-butanediol dehydrogenase activity"/>
    <property type="evidence" value="ECO:0007669"/>
    <property type="project" value="TreeGrafter"/>
</dbReference>
<dbReference type="Pfam" id="PF08240">
    <property type="entry name" value="ADH_N"/>
    <property type="match status" value="1"/>
</dbReference>
<dbReference type="PANTHER" id="PTHR43161:SF23">
    <property type="entry name" value="(R,R)-BUTANEDIOL DEHYDROGENASE-RELATED"/>
    <property type="match status" value="1"/>
</dbReference>
<dbReference type="InterPro" id="IPR036291">
    <property type="entry name" value="NAD(P)-bd_dom_sf"/>
</dbReference>
<sequence length="373" mass="40212">MNAVQFYGQRDVRLEKVPLPDQVKAGWVRIAPKFCGICGTDLHEYLGGANLIPTPEHPHALTKESLPLTIGHEFSGVVEEVGEGVTHVKKGDRVCIQPTLWDGSCLSCKRGLVNCCDKNGFLGLSGWGGGMSEHTNAPSEAVKLLPDNVSLEVGALVEPLSVGWHAVNISPYRQGDSALVLGGGPIGLAVIQALISRGCKNIIVSEVAKRRREFAISFGAHHVVDPTVSDLVTEVKKLTENKGADVGFDCAGVQAALDPAFESLRARGTLVNVAVWEKRASINMKQIVFREKSYMGVATYTDGDFEAVIDAISTGKMSPEGMITKKIPMDKVADQGFKTLVEDKDSHVKILVDIDEFMMATVRLDQNAPNPDP</sequence>
<evidence type="ECO:0000313" key="8">
    <source>
        <dbReference type="EMBL" id="KUI60831.1"/>
    </source>
</evidence>
<dbReference type="PROSITE" id="PS00059">
    <property type="entry name" value="ADH_ZINC"/>
    <property type="match status" value="1"/>
</dbReference>
<protein>
    <submittedName>
        <fullName evidence="8">Diacetyl reductase [(R)-acetoin forming] 2</fullName>
    </submittedName>
</protein>
<keyword evidence="5" id="KW-0560">Oxidoreductase</keyword>
<dbReference type="Gene3D" id="3.40.50.720">
    <property type="entry name" value="NAD(P)-binding Rossmann-like Domain"/>
    <property type="match status" value="1"/>
</dbReference>
<evidence type="ECO:0000256" key="3">
    <source>
        <dbReference type="ARBA" id="ARBA00022723"/>
    </source>
</evidence>
<keyword evidence="9" id="KW-1185">Reference proteome</keyword>
<dbReference type="GO" id="GO:0008270">
    <property type="term" value="F:zinc ion binding"/>
    <property type="evidence" value="ECO:0007669"/>
    <property type="project" value="InterPro"/>
</dbReference>
<dbReference type="PANTHER" id="PTHR43161">
    <property type="entry name" value="SORBITOL DEHYDROGENASE"/>
    <property type="match status" value="1"/>
</dbReference>
<name>A0A194VAK5_CYTMA</name>
<evidence type="ECO:0000256" key="4">
    <source>
        <dbReference type="ARBA" id="ARBA00022833"/>
    </source>
</evidence>
<dbReference type="Pfam" id="PF00107">
    <property type="entry name" value="ADH_zinc_N"/>
    <property type="match status" value="1"/>
</dbReference>
<evidence type="ECO:0000313" key="9">
    <source>
        <dbReference type="Proteomes" id="UP000078576"/>
    </source>
</evidence>
<dbReference type="STRING" id="694573.A0A194VAK5"/>
<keyword evidence="4 6" id="KW-0862">Zinc</keyword>
<comment type="similarity">
    <text evidence="2 6">Belongs to the zinc-containing alcohol dehydrogenase family.</text>
</comment>
<dbReference type="InterPro" id="IPR011032">
    <property type="entry name" value="GroES-like_sf"/>
</dbReference>
<dbReference type="EMBL" id="KN714760">
    <property type="protein sequence ID" value="KUI60831.1"/>
    <property type="molecule type" value="Genomic_DNA"/>
</dbReference>
<gene>
    <name evidence="8" type="ORF">VP1G_08028</name>
</gene>